<reference evidence="3" key="1">
    <citation type="journal article" date="2023" name="Plant J.">
        <title>The genome of the king protea, Protea cynaroides.</title>
        <authorList>
            <person name="Chang J."/>
            <person name="Duong T.A."/>
            <person name="Schoeman C."/>
            <person name="Ma X."/>
            <person name="Roodt D."/>
            <person name="Barker N."/>
            <person name="Li Z."/>
            <person name="Van de Peer Y."/>
            <person name="Mizrachi E."/>
        </authorList>
    </citation>
    <scope>NUCLEOTIDE SEQUENCE</scope>
    <source>
        <tissue evidence="3">Young leaves</tissue>
    </source>
</reference>
<dbReference type="GO" id="GO:0005840">
    <property type="term" value="C:ribosome"/>
    <property type="evidence" value="ECO:0007669"/>
    <property type="project" value="UniProtKB-KW"/>
</dbReference>
<evidence type="ECO:0000256" key="1">
    <source>
        <dbReference type="RuleBase" id="RU000575"/>
    </source>
</evidence>
<keyword evidence="1" id="KW-0689">Ribosomal protein</keyword>
<dbReference type="InterPro" id="IPR001141">
    <property type="entry name" value="Ribosomal_eL27"/>
</dbReference>
<comment type="caution">
    <text evidence="3">The sequence shown here is derived from an EMBL/GenBank/DDBJ whole genome shotgun (WGS) entry which is preliminary data.</text>
</comment>
<evidence type="ECO:0000313" key="4">
    <source>
        <dbReference type="Proteomes" id="UP001141806"/>
    </source>
</evidence>
<comment type="similarity">
    <text evidence="1">Belongs to the eukaryotic ribosomal protein eL27 family.</text>
</comment>
<keyword evidence="1" id="KW-0687">Ribonucleoprotein</keyword>
<protein>
    <recommendedName>
        <fullName evidence="1">60S ribosomal protein L27</fullName>
    </recommendedName>
</protein>
<evidence type="ECO:0000256" key="2">
    <source>
        <dbReference type="SAM" id="MobiDB-lite"/>
    </source>
</evidence>
<dbReference type="InterPro" id="IPR018262">
    <property type="entry name" value="Ribosomal_eL27_CS"/>
</dbReference>
<name>A0A9Q0H838_9MAGN</name>
<proteinExistence type="inferred from homology"/>
<gene>
    <name evidence="3" type="ORF">NE237_021611</name>
</gene>
<evidence type="ECO:0000313" key="3">
    <source>
        <dbReference type="EMBL" id="KAJ4961701.1"/>
    </source>
</evidence>
<feature type="compositionally biased region" description="Basic and acidic residues" evidence="2">
    <location>
        <begin position="70"/>
        <end position="80"/>
    </location>
</feature>
<dbReference type="OrthoDB" id="2365484at2759"/>
<dbReference type="InterPro" id="IPR038655">
    <property type="entry name" value="Ribosomal_eL27_sf"/>
</dbReference>
<accession>A0A9Q0H838</accession>
<dbReference type="Gene3D" id="2.30.30.770">
    <property type="match status" value="1"/>
</dbReference>
<dbReference type="Proteomes" id="UP001141806">
    <property type="component" value="Unassembled WGS sequence"/>
</dbReference>
<dbReference type="GO" id="GO:1990904">
    <property type="term" value="C:ribonucleoprotein complex"/>
    <property type="evidence" value="ECO:0007669"/>
    <property type="project" value="UniProtKB-KW"/>
</dbReference>
<dbReference type="GO" id="GO:0003735">
    <property type="term" value="F:structural constituent of ribosome"/>
    <property type="evidence" value="ECO:0007669"/>
    <property type="project" value="InterPro"/>
</dbReference>
<keyword evidence="4" id="KW-1185">Reference proteome</keyword>
<organism evidence="3 4">
    <name type="scientific">Protea cynaroides</name>
    <dbReference type="NCBI Taxonomy" id="273540"/>
    <lineage>
        <taxon>Eukaryota</taxon>
        <taxon>Viridiplantae</taxon>
        <taxon>Streptophyta</taxon>
        <taxon>Embryophyta</taxon>
        <taxon>Tracheophyta</taxon>
        <taxon>Spermatophyta</taxon>
        <taxon>Magnoliopsida</taxon>
        <taxon>Proteales</taxon>
        <taxon>Proteaceae</taxon>
        <taxon>Protea</taxon>
    </lineage>
</organism>
<dbReference type="GO" id="GO:0006412">
    <property type="term" value="P:translation"/>
    <property type="evidence" value="ECO:0007669"/>
    <property type="project" value="InterPro"/>
</dbReference>
<sequence length="104" mass="11922">MLSESSLWSLLGCRNSQILKEGDSQGFGEADCEEVPCKGFHQARELQPHHANLLHPRSESRGSCSVDSLQSRDKKVTTTKETKAHLEERFKTGKNRWFFTKLRF</sequence>
<feature type="region of interest" description="Disordered" evidence="2">
    <location>
        <begin position="55"/>
        <end position="80"/>
    </location>
</feature>
<dbReference type="PROSITE" id="PS01107">
    <property type="entry name" value="RIBOSOMAL_L27E"/>
    <property type="match status" value="1"/>
</dbReference>
<dbReference type="EMBL" id="JAMYWD010000009">
    <property type="protein sequence ID" value="KAJ4961701.1"/>
    <property type="molecule type" value="Genomic_DNA"/>
</dbReference>
<dbReference type="Pfam" id="PF01777">
    <property type="entry name" value="Ribosomal_L27e"/>
    <property type="match status" value="1"/>
</dbReference>
<dbReference type="AlphaFoldDB" id="A0A9Q0H838"/>